<dbReference type="SUPFAM" id="SSF53098">
    <property type="entry name" value="Ribonuclease H-like"/>
    <property type="match status" value="1"/>
</dbReference>
<dbReference type="CDD" id="cd09276">
    <property type="entry name" value="Rnase_HI_RT_non_LTR"/>
    <property type="match status" value="1"/>
</dbReference>
<sequence length="256" mass="28686">LLNALAVISEDLRVLKKGLLHNHCSIFTSEILAIYQAALIASKTKGKFCICTDSQSTIDAAKNFTNNSVLVTYVRDLLTKHANKMKLMWIPGHCGIQGNELADSVAKSIHEEPVLCFDALEKADLKRLIKQYVHNKSLLKWNEYVHHYAAINPTRAKPLYPTNSKHSDILLFTRLRLGHPQITHDYLLNNGNGSCCFSRSSRTSVKHILDACPQFTNTRRRMFGTALPSKLLTNITSSNISTISNFLITCNIAHLI</sequence>
<evidence type="ECO:0000313" key="2">
    <source>
        <dbReference type="Proteomes" id="UP001652620"/>
    </source>
</evidence>
<evidence type="ECO:0000313" key="3">
    <source>
        <dbReference type="RefSeq" id="XP_049317037.1"/>
    </source>
</evidence>
<dbReference type="InterPro" id="IPR036397">
    <property type="entry name" value="RNaseH_sf"/>
</dbReference>
<proteinExistence type="predicted"/>
<gene>
    <name evidence="3" type="primary">LOC125779792</name>
</gene>
<feature type="non-terminal residue" evidence="3">
    <location>
        <position position="1"/>
    </location>
</feature>
<accession>A0ABM3K6C9</accession>
<dbReference type="Proteomes" id="UP001652620">
    <property type="component" value="Chromosome 6"/>
</dbReference>
<dbReference type="GeneID" id="125779792"/>
<dbReference type="Gene3D" id="3.30.420.10">
    <property type="entry name" value="Ribonuclease H-like superfamily/Ribonuclease H"/>
    <property type="match status" value="1"/>
</dbReference>
<reference evidence="3" key="1">
    <citation type="submission" date="2025-08" db="UniProtKB">
        <authorList>
            <consortium name="RefSeq"/>
        </authorList>
    </citation>
    <scope>IDENTIFICATION</scope>
    <source>
        <tissue evidence="3">Adult</tissue>
    </source>
</reference>
<organism evidence="2 3">
    <name type="scientific">Bactrocera dorsalis</name>
    <name type="common">Oriental fruit fly</name>
    <name type="synonym">Dacus dorsalis</name>
    <dbReference type="NCBI Taxonomy" id="27457"/>
    <lineage>
        <taxon>Eukaryota</taxon>
        <taxon>Metazoa</taxon>
        <taxon>Ecdysozoa</taxon>
        <taxon>Arthropoda</taxon>
        <taxon>Hexapoda</taxon>
        <taxon>Insecta</taxon>
        <taxon>Pterygota</taxon>
        <taxon>Neoptera</taxon>
        <taxon>Endopterygota</taxon>
        <taxon>Diptera</taxon>
        <taxon>Brachycera</taxon>
        <taxon>Muscomorpha</taxon>
        <taxon>Tephritoidea</taxon>
        <taxon>Tephritidae</taxon>
        <taxon>Bactrocera</taxon>
        <taxon>Bactrocera</taxon>
    </lineage>
</organism>
<dbReference type="PROSITE" id="PS50879">
    <property type="entry name" value="RNASE_H_1"/>
    <property type="match status" value="1"/>
</dbReference>
<keyword evidence="2" id="KW-1185">Reference proteome</keyword>
<dbReference type="InterPro" id="IPR002156">
    <property type="entry name" value="RNaseH_domain"/>
</dbReference>
<feature type="domain" description="RNase H type-1" evidence="1">
    <location>
        <begin position="1"/>
        <end position="111"/>
    </location>
</feature>
<dbReference type="InterPro" id="IPR012337">
    <property type="entry name" value="RNaseH-like_sf"/>
</dbReference>
<dbReference type="RefSeq" id="XP_049317037.1">
    <property type="nucleotide sequence ID" value="XM_049461080.1"/>
</dbReference>
<protein>
    <submittedName>
        <fullName evidence="3">Uncharacterized protein LOC125779792</fullName>
    </submittedName>
</protein>
<dbReference type="Pfam" id="PF00075">
    <property type="entry name" value="RNase_H"/>
    <property type="match status" value="1"/>
</dbReference>
<evidence type="ECO:0000259" key="1">
    <source>
        <dbReference type="PROSITE" id="PS50879"/>
    </source>
</evidence>
<name>A0ABM3K6C9_BACDO</name>